<evidence type="ECO:0000313" key="1">
    <source>
        <dbReference type="EMBL" id="OHA41200.1"/>
    </source>
</evidence>
<dbReference type="EMBL" id="MHSH01000036">
    <property type="protein sequence ID" value="OHA41200.1"/>
    <property type="molecule type" value="Genomic_DNA"/>
</dbReference>
<sequence length="220" mass="24634">MSSKLERVVQEVEQKQGKSLDTGVVTCDYCGISGMLKEVLIRDEPNKAIIRCKNCGVGERFQFKDGSFVKEIEDKSHYTSWEILGYLLLRAELNREIQDERIANVLASLAAPAFGHTRLSYFSNPKKFEAEVGTLSADLYSISAEIPFHLMVSLVEEVLKNGRNELNIQTRLWGSADNSLYRDIQTAECTGEVTISLDLAENKPSLGLSAPEFYEKLCSL</sequence>
<comment type="caution">
    <text evidence="1">The sequence shown here is derived from an EMBL/GenBank/DDBJ whole genome shotgun (WGS) entry which is preliminary data.</text>
</comment>
<proteinExistence type="predicted"/>
<protein>
    <submittedName>
        <fullName evidence="1">Uncharacterized protein</fullName>
    </submittedName>
</protein>
<reference evidence="1 2" key="1">
    <citation type="journal article" date="2016" name="Nat. Commun.">
        <title>Thousands of microbial genomes shed light on interconnected biogeochemical processes in an aquifer system.</title>
        <authorList>
            <person name="Anantharaman K."/>
            <person name="Brown C.T."/>
            <person name="Hug L.A."/>
            <person name="Sharon I."/>
            <person name="Castelle C.J."/>
            <person name="Probst A.J."/>
            <person name="Thomas B.C."/>
            <person name="Singh A."/>
            <person name="Wilkins M.J."/>
            <person name="Karaoz U."/>
            <person name="Brodie E.L."/>
            <person name="Williams K.H."/>
            <person name="Hubbard S.S."/>
            <person name="Banfield J.F."/>
        </authorList>
    </citation>
    <scope>NUCLEOTIDE SEQUENCE [LARGE SCALE GENOMIC DNA]</scope>
</reference>
<organism evidence="1 2">
    <name type="scientific">Candidatus Taylorbacteria bacterium RIFCSPLOWO2_02_FULL_46_40</name>
    <dbReference type="NCBI Taxonomy" id="1802329"/>
    <lineage>
        <taxon>Bacteria</taxon>
        <taxon>Candidatus Tayloriibacteriota</taxon>
    </lineage>
</organism>
<evidence type="ECO:0000313" key="2">
    <source>
        <dbReference type="Proteomes" id="UP000176429"/>
    </source>
</evidence>
<name>A0A1G2NYQ3_9BACT</name>
<dbReference type="AlphaFoldDB" id="A0A1G2NYQ3"/>
<dbReference type="Proteomes" id="UP000176429">
    <property type="component" value="Unassembled WGS sequence"/>
</dbReference>
<gene>
    <name evidence="1" type="ORF">A3H68_02005</name>
</gene>
<accession>A0A1G2NYQ3</accession>